<keyword evidence="2" id="KW-0805">Transcription regulation</keyword>
<gene>
    <name evidence="7" type="ORF">E3N88_42954</name>
</gene>
<dbReference type="InterPro" id="IPR015300">
    <property type="entry name" value="DNA-bd_pseudobarrel_sf"/>
</dbReference>
<protein>
    <recommendedName>
        <fullName evidence="6">TF-B3 domain-containing protein</fullName>
    </recommendedName>
</protein>
<keyword evidence="4" id="KW-0804">Transcription</keyword>
<evidence type="ECO:0000256" key="5">
    <source>
        <dbReference type="ARBA" id="ARBA00023242"/>
    </source>
</evidence>
<dbReference type="GO" id="GO:0005634">
    <property type="term" value="C:nucleus"/>
    <property type="evidence" value="ECO:0007669"/>
    <property type="project" value="UniProtKB-SubCell"/>
</dbReference>
<sequence>MQKQSTQTDGRNTSLMAKPHGDADCWPLSGKPYFYAVIDKLKHYQPIIPQELSEKLPTTTISAKIVYRGKVWDLLYLGGEVTKRFGMELWGKFMTENNITVGDACVFELMEGSSKSRVIVFKVQVLKDDFPLELVEKAEGFCKNNPIDLD</sequence>
<keyword evidence="8" id="KW-1185">Reference proteome</keyword>
<dbReference type="AlphaFoldDB" id="A0A5N6LG89"/>
<evidence type="ECO:0000313" key="7">
    <source>
        <dbReference type="EMBL" id="KAD1358627.1"/>
    </source>
</evidence>
<dbReference type="SUPFAM" id="SSF101936">
    <property type="entry name" value="DNA-binding pseudobarrel domain"/>
    <property type="match status" value="1"/>
</dbReference>
<dbReference type="OrthoDB" id="638806at2759"/>
<reference evidence="7 8" key="1">
    <citation type="submission" date="2019-05" db="EMBL/GenBank/DDBJ databases">
        <title>Mikania micrantha, genome provides insights into the molecular mechanism of rapid growth.</title>
        <authorList>
            <person name="Liu B."/>
        </authorList>
    </citation>
    <scope>NUCLEOTIDE SEQUENCE [LARGE SCALE GENOMIC DNA]</scope>
    <source>
        <strain evidence="7">NLD-2019</strain>
        <tissue evidence="7">Leaf</tissue>
    </source>
</reference>
<keyword evidence="5" id="KW-0539">Nucleus</keyword>
<comment type="subcellular location">
    <subcellularLocation>
        <location evidence="1">Nucleus</location>
    </subcellularLocation>
</comment>
<evidence type="ECO:0000259" key="6">
    <source>
        <dbReference type="PROSITE" id="PS50863"/>
    </source>
</evidence>
<proteinExistence type="predicted"/>
<dbReference type="InterPro" id="IPR003340">
    <property type="entry name" value="B3_DNA-bd"/>
</dbReference>
<name>A0A5N6LG89_9ASTR</name>
<comment type="caution">
    <text evidence="7">The sequence shown here is derived from an EMBL/GenBank/DDBJ whole genome shotgun (WGS) entry which is preliminary data.</text>
</comment>
<evidence type="ECO:0000256" key="1">
    <source>
        <dbReference type="ARBA" id="ARBA00004123"/>
    </source>
</evidence>
<dbReference type="CDD" id="cd10017">
    <property type="entry name" value="B3_DNA"/>
    <property type="match status" value="1"/>
</dbReference>
<feature type="domain" description="TF-B3" evidence="6">
    <location>
        <begin position="31"/>
        <end position="124"/>
    </location>
</feature>
<dbReference type="Gene3D" id="2.40.330.10">
    <property type="entry name" value="DNA-binding pseudobarrel domain"/>
    <property type="match status" value="1"/>
</dbReference>
<evidence type="ECO:0000256" key="4">
    <source>
        <dbReference type="ARBA" id="ARBA00023163"/>
    </source>
</evidence>
<evidence type="ECO:0000256" key="2">
    <source>
        <dbReference type="ARBA" id="ARBA00023015"/>
    </source>
</evidence>
<organism evidence="7 8">
    <name type="scientific">Mikania micrantha</name>
    <name type="common">bitter vine</name>
    <dbReference type="NCBI Taxonomy" id="192012"/>
    <lineage>
        <taxon>Eukaryota</taxon>
        <taxon>Viridiplantae</taxon>
        <taxon>Streptophyta</taxon>
        <taxon>Embryophyta</taxon>
        <taxon>Tracheophyta</taxon>
        <taxon>Spermatophyta</taxon>
        <taxon>Magnoliopsida</taxon>
        <taxon>eudicotyledons</taxon>
        <taxon>Gunneridae</taxon>
        <taxon>Pentapetalae</taxon>
        <taxon>asterids</taxon>
        <taxon>campanulids</taxon>
        <taxon>Asterales</taxon>
        <taxon>Asteraceae</taxon>
        <taxon>Asteroideae</taxon>
        <taxon>Heliantheae alliance</taxon>
        <taxon>Eupatorieae</taxon>
        <taxon>Mikania</taxon>
    </lineage>
</organism>
<dbReference type="EMBL" id="SZYD01000833">
    <property type="protein sequence ID" value="KAD1358627.1"/>
    <property type="molecule type" value="Genomic_DNA"/>
</dbReference>
<dbReference type="PROSITE" id="PS50863">
    <property type="entry name" value="B3"/>
    <property type="match status" value="1"/>
</dbReference>
<dbReference type="Proteomes" id="UP000326396">
    <property type="component" value="Unassembled WGS sequence"/>
</dbReference>
<evidence type="ECO:0000313" key="8">
    <source>
        <dbReference type="Proteomes" id="UP000326396"/>
    </source>
</evidence>
<keyword evidence="3" id="KW-0238">DNA-binding</keyword>
<dbReference type="GO" id="GO:0003677">
    <property type="term" value="F:DNA binding"/>
    <property type="evidence" value="ECO:0007669"/>
    <property type="project" value="UniProtKB-KW"/>
</dbReference>
<evidence type="ECO:0000256" key="3">
    <source>
        <dbReference type="ARBA" id="ARBA00023125"/>
    </source>
</evidence>
<accession>A0A5N6LG89</accession>